<accession>A0A834HBZ7</accession>
<dbReference type="PROSITE" id="PS00518">
    <property type="entry name" value="ZF_RING_1"/>
    <property type="match status" value="1"/>
</dbReference>
<dbReference type="Pfam" id="PF13923">
    <property type="entry name" value="zf-C3HC4_2"/>
    <property type="match status" value="1"/>
</dbReference>
<dbReference type="GO" id="GO:0032183">
    <property type="term" value="F:SUMO binding"/>
    <property type="evidence" value="ECO:0007669"/>
    <property type="project" value="TreeGrafter"/>
</dbReference>
<gene>
    <name evidence="6" type="ORF">RHSIM_Rhsim02G0060800</name>
</gene>
<evidence type="ECO:0000256" key="3">
    <source>
        <dbReference type="ARBA" id="ARBA00022833"/>
    </source>
</evidence>
<evidence type="ECO:0000313" key="7">
    <source>
        <dbReference type="Proteomes" id="UP000626092"/>
    </source>
</evidence>
<keyword evidence="3" id="KW-0862">Zinc</keyword>
<dbReference type="Gene3D" id="3.30.40.10">
    <property type="entry name" value="Zinc/RING finger domain, C3HC4 (zinc finger)"/>
    <property type="match status" value="1"/>
</dbReference>
<evidence type="ECO:0000256" key="2">
    <source>
        <dbReference type="ARBA" id="ARBA00022771"/>
    </source>
</evidence>
<dbReference type="InterPro" id="IPR001841">
    <property type="entry name" value="Znf_RING"/>
</dbReference>
<dbReference type="GO" id="GO:0140082">
    <property type="term" value="F:SUMO-ubiquitin ligase activity"/>
    <property type="evidence" value="ECO:0007669"/>
    <property type="project" value="TreeGrafter"/>
</dbReference>
<feature type="domain" description="RING-type" evidence="5">
    <location>
        <begin position="153"/>
        <end position="191"/>
    </location>
</feature>
<dbReference type="PANTHER" id="PTHR47094">
    <property type="entry name" value="ELFLESS, ISOFORM B"/>
    <property type="match status" value="1"/>
</dbReference>
<dbReference type="SMART" id="SM00184">
    <property type="entry name" value="RING"/>
    <property type="match status" value="1"/>
</dbReference>
<dbReference type="InterPro" id="IPR013083">
    <property type="entry name" value="Znf_RING/FYVE/PHD"/>
</dbReference>
<proteinExistence type="predicted"/>
<dbReference type="SUPFAM" id="SSF57850">
    <property type="entry name" value="RING/U-box"/>
    <property type="match status" value="1"/>
</dbReference>
<reference evidence="6" key="1">
    <citation type="submission" date="2019-11" db="EMBL/GenBank/DDBJ databases">
        <authorList>
            <person name="Liu Y."/>
            <person name="Hou J."/>
            <person name="Li T.-Q."/>
            <person name="Guan C.-H."/>
            <person name="Wu X."/>
            <person name="Wu H.-Z."/>
            <person name="Ling F."/>
            <person name="Zhang R."/>
            <person name="Shi X.-G."/>
            <person name="Ren J.-P."/>
            <person name="Chen E.-F."/>
            <person name="Sun J.-M."/>
        </authorList>
    </citation>
    <scope>NUCLEOTIDE SEQUENCE</scope>
    <source>
        <strain evidence="6">Adult_tree_wgs_1</strain>
        <tissue evidence="6">Leaves</tissue>
    </source>
</reference>
<dbReference type="InterPro" id="IPR017907">
    <property type="entry name" value="Znf_RING_CS"/>
</dbReference>
<dbReference type="PROSITE" id="PS50089">
    <property type="entry name" value="ZF_RING_2"/>
    <property type="match status" value="1"/>
</dbReference>
<keyword evidence="1" id="KW-0479">Metal-binding</keyword>
<comment type="caution">
    <text evidence="6">The sequence shown here is derived from an EMBL/GenBank/DDBJ whole genome shotgun (WGS) entry which is preliminary data.</text>
</comment>
<dbReference type="PANTHER" id="PTHR47094:SF1">
    <property type="entry name" value="RING-TYPE E3 UBIQUITIN TRANSFERASE"/>
    <property type="match status" value="1"/>
</dbReference>
<protein>
    <recommendedName>
        <fullName evidence="5">RING-type domain-containing protein</fullName>
    </recommendedName>
</protein>
<dbReference type="GO" id="GO:0033768">
    <property type="term" value="C:SUMO-targeted ubiquitin ligase complex"/>
    <property type="evidence" value="ECO:0007669"/>
    <property type="project" value="TreeGrafter"/>
</dbReference>
<sequence length="208" mass="22957">MVLNFDLNDPPAPPENLIPVGEPIDLNLTIGLPWESGLLQIQTTPELGYVDDDVVICSPRSFVEARENARRNRGVVEVIDAERDFRRGHSESAVVLFPSGNNRRKGGSTKRANVNGDRWINLESNEKAKSNNVCEALEVYQSVPPPKAPSFSCPVCMGPFVEETSTKCGHIFCKKCICGAIAAQSKCPTCRRKLKVKDTIRIYLPTSD</sequence>
<dbReference type="GO" id="GO:0008270">
    <property type="term" value="F:zinc ion binding"/>
    <property type="evidence" value="ECO:0007669"/>
    <property type="project" value="UniProtKB-KW"/>
</dbReference>
<evidence type="ECO:0000313" key="6">
    <source>
        <dbReference type="EMBL" id="KAF7149540.1"/>
    </source>
</evidence>
<dbReference type="EMBL" id="WJXA01000002">
    <property type="protein sequence ID" value="KAF7149540.1"/>
    <property type="molecule type" value="Genomic_DNA"/>
</dbReference>
<name>A0A834HBZ7_RHOSS</name>
<dbReference type="OrthoDB" id="6105938at2759"/>
<evidence type="ECO:0000259" key="5">
    <source>
        <dbReference type="PROSITE" id="PS50089"/>
    </source>
</evidence>
<dbReference type="InterPro" id="IPR049627">
    <property type="entry name" value="SLX8"/>
</dbReference>
<keyword evidence="2 4" id="KW-0863">Zinc-finger</keyword>
<organism evidence="6 7">
    <name type="scientific">Rhododendron simsii</name>
    <name type="common">Sims's rhododendron</name>
    <dbReference type="NCBI Taxonomy" id="118357"/>
    <lineage>
        <taxon>Eukaryota</taxon>
        <taxon>Viridiplantae</taxon>
        <taxon>Streptophyta</taxon>
        <taxon>Embryophyta</taxon>
        <taxon>Tracheophyta</taxon>
        <taxon>Spermatophyta</taxon>
        <taxon>Magnoliopsida</taxon>
        <taxon>eudicotyledons</taxon>
        <taxon>Gunneridae</taxon>
        <taxon>Pentapetalae</taxon>
        <taxon>asterids</taxon>
        <taxon>Ericales</taxon>
        <taxon>Ericaceae</taxon>
        <taxon>Ericoideae</taxon>
        <taxon>Rhodoreae</taxon>
        <taxon>Rhododendron</taxon>
    </lineage>
</organism>
<evidence type="ECO:0000256" key="4">
    <source>
        <dbReference type="PROSITE-ProRule" id="PRU00175"/>
    </source>
</evidence>
<dbReference type="AlphaFoldDB" id="A0A834HBZ7"/>
<dbReference type="Proteomes" id="UP000626092">
    <property type="component" value="Unassembled WGS sequence"/>
</dbReference>
<dbReference type="GO" id="GO:0006511">
    <property type="term" value="P:ubiquitin-dependent protein catabolic process"/>
    <property type="evidence" value="ECO:0007669"/>
    <property type="project" value="TreeGrafter"/>
</dbReference>
<evidence type="ECO:0000256" key="1">
    <source>
        <dbReference type="ARBA" id="ARBA00022723"/>
    </source>
</evidence>
<dbReference type="GO" id="GO:0061630">
    <property type="term" value="F:ubiquitin protein ligase activity"/>
    <property type="evidence" value="ECO:0007669"/>
    <property type="project" value="InterPro"/>
</dbReference>
<keyword evidence="7" id="KW-1185">Reference proteome</keyword>